<dbReference type="EMBL" id="CABPRJ010002370">
    <property type="protein sequence ID" value="VVC43620.1"/>
    <property type="molecule type" value="Genomic_DNA"/>
</dbReference>
<dbReference type="Proteomes" id="UP000325440">
    <property type="component" value="Unassembled WGS sequence"/>
</dbReference>
<protein>
    <submittedName>
        <fullName evidence="1">Uncharacterized protein</fullName>
    </submittedName>
</protein>
<evidence type="ECO:0000313" key="1">
    <source>
        <dbReference type="EMBL" id="VVC43620.1"/>
    </source>
</evidence>
<evidence type="ECO:0000313" key="2">
    <source>
        <dbReference type="Proteomes" id="UP000325440"/>
    </source>
</evidence>
<sequence>MIDRLAINIDLLFVNRPSLVLPICTYGASSSAVYDLLQPKFTIIENRFRHYIQGSGGYYGEKKYNSKRVVRNNGYTGRHNISASRPVAFGGGVERPANPIYARVIETTISDLAVKHGGRPLLWRNTEKYADGPIPRNERFCNALTLVCSSPYTVRLVRKFVSNVNRTRATTRFAPSARRQLTRMFDSALHPKSDTAYR</sequence>
<accession>A0A5E4NIW6</accession>
<name>A0A5E4NIW6_9HEMI</name>
<proteinExistence type="predicted"/>
<dbReference type="AlphaFoldDB" id="A0A5E4NIW6"/>
<reference evidence="1 2" key="1">
    <citation type="submission" date="2019-08" db="EMBL/GenBank/DDBJ databases">
        <authorList>
            <person name="Alioto T."/>
            <person name="Alioto T."/>
            <person name="Gomez Garrido J."/>
        </authorList>
    </citation>
    <scope>NUCLEOTIDE SEQUENCE [LARGE SCALE GENOMIC DNA]</scope>
</reference>
<organism evidence="1 2">
    <name type="scientific">Cinara cedri</name>
    <dbReference type="NCBI Taxonomy" id="506608"/>
    <lineage>
        <taxon>Eukaryota</taxon>
        <taxon>Metazoa</taxon>
        <taxon>Ecdysozoa</taxon>
        <taxon>Arthropoda</taxon>
        <taxon>Hexapoda</taxon>
        <taxon>Insecta</taxon>
        <taxon>Pterygota</taxon>
        <taxon>Neoptera</taxon>
        <taxon>Paraneoptera</taxon>
        <taxon>Hemiptera</taxon>
        <taxon>Sternorrhyncha</taxon>
        <taxon>Aphidomorpha</taxon>
        <taxon>Aphidoidea</taxon>
        <taxon>Aphididae</taxon>
        <taxon>Lachninae</taxon>
        <taxon>Cinara</taxon>
    </lineage>
</organism>
<keyword evidence="2" id="KW-1185">Reference proteome</keyword>
<gene>
    <name evidence="1" type="ORF">CINCED_3A025622</name>
</gene>